<evidence type="ECO:0000313" key="11">
    <source>
        <dbReference type="Proteomes" id="UP000006546"/>
    </source>
</evidence>
<dbReference type="EMBL" id="CP002696">
    <property type="protein sequence ID" value="AEE16307.1"/>
    <property type="molecule type" value="Genomic_DNA"/>
</dbReference>
<dbReference type="OrthoDB" id="9770036at2"/>
<dbReference type="KEGG" id="tbe:Trebr_0871"/>
<keyword evidence="5 7" id="KW-0472">Membrane</keyword>
<evidence type="ECO:0000256" key="4">
    <source>
        <dbReference type="ARBA" id="ARBA00022989"/>
    </source>
</evidence>
<accession>F4LJ50</accession>
<evidence type="ECO:0000259" key="8">
    <source>
        <dbReference type="Pfam" id="PF02687"/>
    </source>
</evidence>
<gene>
    <name evidence="10" type="ordered locus">Trebr_0871</name>
</gene>
<keyword evidence="3 7" id="KW-0812">Transmembrane</keyword>
<dbReference type="InterPro" id="IPR025857">
    <property type="entry name" value="MacB_PCD"/>
</dbReference>
<feature type="domain" description="MacB-like periplasmic core" evidence="9">
    <location>
        <begin position="19"/>
        <end position="250"/>
    </location>
</feature>
<feature type="transmembrane region" description="Helical" evidence="7">
    <location>
        <begin position="368"/>
        <end position="393"/>
    </location>
</feature>
<dbReference type="RefSeq" id="WP_013758026.1">
    <property type="nucleotide sequence ID" value="NC_015500.1"/>
</dbReference>
<evidence type="ECO:0000256" key="1">
    <source>
        <dbReference type="ARBA" id="ARBA00004651"/>
    </source>
</evidence>
<dbReference type="InterPro" id="IPR050250">
    <property type="entry name" value="Macrolide_Exporter_MacB"/>
</dbReference>
<dbReference type="InterPro" id="IPR003838">
    <property type="entry name" value="ABC3_permease_C"/>
</dbReference>
<evidence type="ECO:0000256" key="2">
    <source>
        <dbReference type="ARBA" id="ARBA00022475"/>
    </source>
</evidence>
<keyword evidence="2" id="KW-1003">Cell membrane</keyword>
<sequence length="410" mass="45216">MFEDFVNALQNFKTNKTRTFLSLLGIVIGVTSVIIVTTMGSSLYKSLAGQFNDFSMDMITLSPQWNRSTNKPYIELNDEYRTTLIREIPEIKNVFYTNTFDANVIRADLSVGSKQIQAIEPERLETLKLKIDYGGLFSPSDFVNGFQKAIIGDQIAKELFPEGNAVGKRMTLQIKSSNEHVPPYNFSFEVIGVLTPKNNWLIQSSQSVYVPRKFYADKLAVAGERSTVWNAEVSVYRAQDSGKVESKIKKISQELGGGYPYAVWTYSAQKDFEQFSKIMNMVRLVLSCVAGISLLVGGIGIMNIMLVTVTERKKEIGIRKALGASNRAILNQFLIESATLTLTGGTIGVLIGIFISKAIVKFFFPAEFVFALNATGTLIAFAVSVSIGVFFGLHPALKAAKLDPVVALAD</sequence>
<dbReference type="PANTHER" id="PTHR30572:SF4">
    <property type="entry name" value="ABC TRANSPORTER PERMEASE YTRF"/>
    <property type="match status" value="1"/>
</dbReference>
<comment type="subcellular location">
    <subcellularLocation>
        <location evidence="1">Cell membrane</location>
        <topology evidence="1">Multi-pass membrane protein</topology>
    </subcellularLocation>
</comment>
<organism evidence="10 11">
    <name type="scientific">Treponema brennaborense (strain DSM 12168 / CIP 105900 / DD5/3)</name>
    <dbReference type="NCBI Taxonomy" id="906968"/>
    <lineage>
        <taxon>Bacteria</taxon>
        <taxon>Pseudomonadati</taxon>
        <taxon>Spirochaetota</taxon>
        <taxon>Spirochaetia</taxon>
        <taxon>Spirochaetales</taxon>
        <taxon>Treponemataceae</taxon>
        <taxon>Treponema</taxon>
    </lineage>
</organism>
<keyword evidence="4 7" id="KW-1133">Transmembrane helix</keyword>
<dbReference type="eggNOG" id="COG0577">
    <property type="taxonomic scope" value="Bacteria"/>
</dbReference>
<feature type="transmembrane region" description="Helical" evidence="7">
    <location>
        <begin position="284"/>
        <end position="309"/>
    </location>
</feature>
<reference evidence="11" key="1">
    <citation type="submission" date="2011-04" db="EMBL/GenBank/DDBJ databases">
        <title>The complete genome of Treponema brennaborense DSM 12168.</title>
        <authorList>
            <person name="Lucas S."/>
            <person name="Han J."/>
            <person name="Lapidus A."/>
            <person name="Bruce D."/>
            <person name="Goodwin L."/>
            <person name="Pitluck S."/>
            <person name="Peters L."/>
            <person name="Kyrpides N."/>
            <person name="Mavromatis K."/>
            <person name="Ivanova N."/>
            <person name="Mikhailova N."/>
            <person name="Pagani I."/>
            <person name="Teshima H."/>
            <person name="Detter J.C."/>
            <person name="Tapia R."/>
            <person name="Han C."/>
            <person name="Land M."/>
            <person name="Hauser L."/>
            <person name="Markowitz V."/>
            <person name="Cheng J.-F."/>
            <person name="Hugenholtz P."/>
            <person name="Woyke T."/>
            <person name="Wu D."/>
            <person name="Gronow S."/>
            <person name="Wellnitz S."/>
            <person name="Brambilla E."/>
            <person name="Klenk H.-P."/>
            <person name="Eisen J.A."/>
        </authorList>
    </citation>
    <scope>NUCLEOTIDE SEQUENCE [LARGE SCALE GENOMIC DNA]</scope>
    <source>
        <strain evidence="11">DSM 12168 / CIP 105900 / DD5/3</strain>
    </source>
</reference>
<feature type="transmembrane region" description="Helical" evidence="7">
    <location>
        <begin position="329"/>
        <end position="356"/>
    </location>
</feature>
<dbReference type="HOGENOM" id="CLU_000604_8_0_12"/>
<evidence type="ECO:0000313" key="10">
    <source>
        <dbReference type="EMBL" id="AEE16307.1"/>
    </source>
</evidence>
<dbReference type="PANTHER" id="PTHR30572">
    <property type="entry name" value="MEMBRANE COMPONENT OF TRANSPORTER-RELATED"/>
    <property type="match status" value="1"/>
</dbReference>
<dbReference type="AlphaFoldDB" id="F4LJ50"/>
<dbReference type="Pfam" id="PF02687">
    <property type="entry name" value="FtsX"/>
    <property type="match status" value="1"/>
</dbReference>
<evidence type="ECO:0000256" key="5">
    <source>
        <dbReference type="ARBA" id="ARBA00023136"/>
    </source>
</evidence>
<dbReference type="Pfam" id="PF12704">
    <property type="entry name" value="MacB_PCD"/>
    <property type="match status" value="1"/>
</dbReference>
<feature type="domain" description="ABC3 transporter permease C-terminal" evidence="8">
    <location>
        <begin position="288"/>
        <end position="404"/>
    </location>
</feature>
<comment type="similarity">
    <text evidence="6">Belongs to the ABC-4 integral membrane protein family.</text>
</comment>
<name>F4LJ50_TREBD</name>
<evidence type="ECO:0000259" key="9">
    <source>
        <dbReference type="Pfam" id="PF12704"/>
    </source>
</evidence>
<dbReference type="GO" id="GO:0005886">
    <property type="term" value="C:plasma membrane"/>
    <property type="evidence" value="ECO:0007669"/>
    <property type="project" value="UniProtKB-SubCell"/>
</dbReference>
<evidence type="ECO:0000256" key="7">
    <source>
        <dbReference type="SAM" id="Phobius"/>
    </source>
</evidence>
<evidence type="ECO:0000256" key="3">
    <source>
        <dbReference type="ARBA" id="ARBA00022692"/>
    </source>
</evidence>
<proteinExistence type="inferred from homology"/>
<dbReference type="STRING" id="906968.Trebr_0871"/>
<dbReference type="GO" id="GO:0022857">
    <property type="term" value="F:transmembrane transporter activity"/>
    <property type="evidence" value="ECO:0007669"/>
    <property type="project" value="TreeGrafter"/>
</dbReference>
<keyword evidence="11" id="KW-1185">Reference proteome</keyword>
<feature type="transmembrane region" description="Helical" evidence="7">
    <location>
        <begin position="20"/>
        <end position="44"/>
    </location>
</feature>
<dbReference type="Proteomes" id="UP000006546">
    <property type="component" value="Chromosome"/>
</dbReference>
<protein>
    <submittedName>
        <fullName evidence="10">Uncharacterized protein</fullName>
    </submittedName>
</protein>
<evidence type="ECO:0000256" key="6">
    <source>
        <dbReference type="ARBA" id="ARBA00038076"/>
    </source>
</evidence>